<keyword evidence="3" id="KW-1185">Reference proteome</keyword>
<sequence>MMACNRPRPGNWRGSGHDGRTETRKMCLRLSIRLQLQSMASQTGQLGVVVRRVRHLRQKRWRYGARAASIRIYKGKRLAFDLAAVGVVAQSRCLLLPSPVSSPVLLEAKLLFACSASSLLHASSRFVCLSEPLTGSLHGLKLKFLLDSGLYNTGRQKLCTWRPLLQGTSACRRTARLGGCS</sequence>
<protein>
    <submittedName>
        <fullName evidence="2">Uncharacterized protein</fullName>
    </submittedName>
</protein>
<evidence type="ECO:0000313" key="3">
    <source>
        <dbReference type="Proteomes" id="UP001456524"/>
    </source>
</evidence>
<accession>A0ABR1XL71</accession>
<evidence type="ECO:0000313" key="2">
    <source>
        <dbReference type="EMBL" id="KAK8159490.1"/>
    </source>
</evidence>
<reference evidence="2 3" key="1">
    <citation type="journal article" date="2022" name="G3 (Bethesda)">
        <title>Enemy or ally: a genomic approach to elucidate the lifestyle of Phyllosticta citrichinaensis.</title>
        <authorList>
            <person name="Buijs V.A."/>
            <person name="Groenewald J.Z."/>
            <person name="Haridas S."/>
            <person name="LaButti K.M."/>
            <person name="Lipzen A."/>
            <person name="Martin F.M."/>
            <person name="Barry K."/>
            <person name="Grigoriev I.V."/>
            <person name="Crous P.W."/>
            <person name="Seidl M.F."/>
        </authorList>
    </citation>
    <scope>NUCLEOTIDE SEQUENCE [LARGE SCALE GENOMIC DNA]</scope>
    <source>
        <strain evidence="2 3">CBS 129764</strain>
    </source>
</reference>
<dbReference type="EMBL" id="JBBWUH010000008">
    <property type="protein sequence ID" value="KAK8159490.1"/>
    <property type="molecule type" value="Genomic_DNA"/>
</dbReference>
<name>A0ABR1XL71_9PEZI</name>
<dbReference type="Proteomes" id="UP001456524">
    <property type="component" value="Unassembled WGS sequence"/>
</dbReference>
<evidence type="ECO:0000256" key="1">
    <source>
        <dbReference type="SAM" id="MobiDB-lite"/>
    </source>
</evidence>
<feature type="region of interest" description="Disordered" evidence="1">
    <location>
        <begin position="1"/>
        <end position="20"/>
    </location>
</feature>
<proteinExistence type="predicted"/>
<gene>
    <name evidence="2" type="ORF">IWX90DRAFT_301894</name>
</gene>
<organism evidence="2 3">
    <name type="scientific">Phyllosticta citrichinensis</name>
    <dbReference type="NCBI Taxonomy" id="1130410"/>
    <lineage>
        <taxon>Eukaryota</taxon>
        <taxon>Fungi</taxon>
        <taxon>Dikarya</taxon>
        <taxon>Ascomycota</taxon>
        <taxon>Pezizomycotina</taxon>
        <taxon>Dothideomycetes</taxon>
        <taxon>Dothideomycetes incertae sedis</taxon>
        <taxon>Botryosphaeriales</taxon>
        <taxon>Phyllostictaceae</taxon>
        <taxon>Phyllosticta</taxon>
    </lineage>
</organism>
<comment type="caution">
    <text evidence="2">The sequence shown here is derived from an EMBL/GenBank/DDBJ whole genome shotgun (WGS) entry which is preliminary data.</text>
</comment>